<organism evidence="2 3">
    <name type="scientific">Treponema berlinense</name>
    <dbReference type="NCBI Taxonomy" id="225004"/>
    <lineage>
        <taxon>Bacteria</taxon>
        <taxon>Pseudomonadati</taxon>
        <taxon>Spirochaetota</taxon>
        <taxon>Spirochaetia</taxon>
        <taxon>Spirochaetales</taxon>
        <taxon>Treponemataceae</taxon>
        <taxon>Treponema</taxon>
    </lineage>
</organism>
<gene>
    <name evidence="2" type="ORF">SAMN02745152_00467</name>
</gene>
<keyword evidence="3" id="KW-1185">Reference proteome</keyword>
<evidence type="ECO:0000313" key="3">
    <source>
        <dbReference type="Proteomes" id="UP000190395"/>
    </source>
</evidence>
<name>A0A1T4LC45_9SPIR</name>
<accession>A0A1T4LC45</accession>
<dbReference type="AlphaFoldDB" id="A0A1T4LC45"/>
<protein>
    <recommendedName>
        <fullName evidence="1">DUF8091 domain-containing protein</fullName>
    </recommendedName>
</protein>
<evidence type="ECO:0000259" key="1">
    <source>
        <dbReference type="Pfam" id="PF26351"/>
    </source>
</evidence>
<dbReference type="Proteomes" id="UP000190395">
    <property type="component" value="Unassembled WGS sequence"/>
</dbReference>
<dbReference type="Pfam" id="PF26351">
    <property type="entry name" value="DUF8091"/>
    <property type="match status" value="1"/>
</dbReference>
<sequence>MTVINTYNENSLHHTLKNIYALEFNGKTEQKSGRFVCDIITQDNEIIEIQTSNISALKRKIEYFLNKNTKIRIVHPLIEEKIIKTFSQDDILLSKRKSPAKQTVYTALRSLTGIYSFLENKNLSIEFLNVKITEIRRQTEQNVQNKTKSRRHLKNYLVTDKILETINSKQIFCTKEDWKNLLPLSLPAFFTPPELQKSLLEKNWPKNFSKTNIKSCVKYYTLLIWFLEKMQLIKKTDKKKGKSWIYKIN</sequence>
<dbReference type="GeneID" id="303366737"/>
<evidence type="ECO:0000313" key="2">
    <source>
        <dbReference type="EMBL" id="SJZ52118.1"/>
    </source>
</evidence>
<dbReference type="EMBL" id="FUXC01000002">
    <property type="protein sequence ID" value="SJZ52118.1"/>
    <property type="molecule type" value="Genomic_DNA"/>
</dbReference>
<feature type="domain" description="DUF8091" evidence="1">
    <location>
        <begin position="11"/>
        <end position="172"/>
    </location>
</feature>
<proteinExistence type="predicted"/>
<dbReference type="RefSeq" id="WP_078930227.1">
    <property type="nucleotide sequence ID" value="NZ_FUXC01000002.1"/>
</dbReference>
<reference evidence="2 3" key="1">
    <citation type="submission" date="2017-02" db="EMBL/GenBank/DDBJ databases">
        <authorList>
            <person name="Peterson S.W."/>
        </authorList>
    </citation>
    <scope>NUCLEOTIDE SEQUENCE [LARGE SCALE GENOMIC DNA]</scope>
    <source>
        <strain evidence="2 3">ATCC BAA-909</strain>
    </source>
</reference>
<dbReference type="InterPro" id="IPR058404">
    <property type="entry name" value="DUF8091"/>
</dbReference>
<dbReference type="STRING" id="225004.SAMN02745152_00467"/>
<dbReference type="OrthoDB" id="358981at2"/>